<dbReference type="Pfam" id="PF01529">
    <property type="entry name" value="DHHC"/>
    <property type="match status" value="1"/>
</dbReference>
<evidence type="ECO:0000256" key="10">
    <source>
        <dbReference type="RuleBase" id="RU079119"/>
    </source>
</evidence>
<keyword evidence="4 10" id="KW-1133">Transmembrane helix</keyword>
<comment type="catalytic activity">
    <reaction evidence="9 10">
        <text>L-cysteinyl-[protein] + hexadecanoyl-CoA = S-hexadecanoyl-L-cysteinyl-[protein] + CoA</text>
        <dbReference type="Rhea" id="RHEA:36683"/>
        <dbReference type="Rhea" id="RHEA-COMP:10131"/>
        <dbReference type="Rhea" id="RHEA-COMP:11032"/>
        <dbReference type="ChEBI" id="CHEBI:29950"/>
        <dbReference type="ChEBI" id="CHEBI:57287"/>
        <dbReference type="ChEBI" id="CHEBI:57379"/>
        <dbReference type="ChEBI" id="CHEBI:74151"/>
        <dbReference type="EC" id="2.3.1.225"/>
    </reaction>
</comment>
<name>A0A6A7BQZ6_9PEZI</name>
<keyword evidence="5 10" id="KW-0472">Membrane</keyword>
<dbReference type="AlphaFoldDB" id="A0A6A7BQZ6"/>
<dbReference type="PROSITE" id="PS50216">
    <property type="entry name" value="DHHC"/>
    <property type="match status" value="1"/>
</dbReference>
<dbReference type="OrthoDB" id="9909019at2759"/>
<reference evidence="12" key="1">
    <citation type="journal article" date="2020" name="Stud. Mycol.">
        <title>101 Dothideomycetes genomes: a test case for predicting lifestyles and emergence of pathogens.</title>
        <authorList>
            <person name="Haridas S."/>
            <person name="Albert R."/>
            <person name="Binder M."/>
            <person name="Bloem J."/>
            <person name="Labutti K."/>
            <person name="Salamov A."/>
            <person name="Andreopoulos B."/>
            <person name="Baker S."/>
            <person name="Barry K."/>
            <person name="Bills G."/>
            <person name="Bluhm B."/>
            <person name="Cannon C."/>
            <person name="Castanera R."/>
            <person name="Culley D."/>
            <person name="Daum C."/>
            <person name="Ezra D."/>
            <person name="Gonzalez J."/>
            <person name="Henrissat B."/>
            <person name="Kuo A."/>
            <person name="Liang C."/>
            <person name="Lipzen A."/>
            <person name="Lutzoni F."/>
            <person name="Magnuson J."/>
            <person name="Mondo S."/>
            <person name="Nolan M."/>
            <person name="Ohm R."/>
            <person name="Pangilinan J."/>
            <person name="Park H.-J."/>
            <person name="Ramirez L."/>
            <person name="Alfaro M."/>
            <person name="Sun H."/>
            <person name="Tritt A."/>
            <person name="Yoshinaga Y."/>
            <person name="Zwiers L.-H."/>
            <person name="Turgeon B."/>
            <person name="Goodwin S."/>
            <person name="Spatafora J."/>
            <person name="Crous P."/>
            <person name="Grigoriev I."/>
        </authorList>
    </citation>
    <scope>NUCLEOTIDE SEQUENCE</scope>
    <source>
        <strain evidence="12">CBS 480.64</strain>
    </source>
</reference>
<dbReference type="PANTHER" id="PTHR22883">
    <property type="entry name" value="ZINC FINGER DHHC DOMAIN CONTAINING PROTEIN"/>
    <property type="match status" value="1"/>
</dbReference>
<dbReference type="GO" id="GO:0019706">
    <property type="term" value="F:protein-cysteine S-palmitoyltransferase activity"/>
    <property type="evidence" value="ECO:0007669"/>
    <property type="project" value="UniProtKB-EC"/>
</dbReference>
<evidence type="ECO:0000256" key="1">
    <source>
        <dbReference type="ARBA" id="ARBA00004141"/>
    </source>
</evidence>
<keyword evidence="2 10" id="KW-0808">Transferase</keyword>
<feature type="domain" description="Palmitoyltransferase DHHC" evidence="11">
    <location>
        <begin position="156"/>
        <end position="296"/>
    </location>
</feature>
<evidence type="ECO:0000313" key="13">
    <source>
        <dbReference type="Proteomes" id="UP000799421"/>
    </source>
</evidence>
<keyword evidence="6" id="KW-0564">Palmitate</keyword>
<comment type="subcellular location">
    <subcellularLocation>
        <location evidence="1">Membrane</location>
        <topology evidence="1">Multi-pass membrane protein</topology>
    </subcellularLocation>
</comment>
<feature type="transmembrane region" description="Helical" evidence="10">
    <location>
        <begin position="257"/>
        <end position="285"/>
    </location>
</feature>
<dbReference type="GO" id="GO:0006612">
    <property type="term" value="P:protein targeting to membrane"/>
    <property type="evidence" value="ECO:0007669"/>
    <property type="project" value="TreeGrafter"/>
</dbReference>
<evidence type="ECO:0000256" key="3">
    <source>
        <dbReference type="ARBA" id="ARBA00022692"/>
    </source>
</evidence>
<feature type="transmembrane region" description="Helical" evidence="10">
    <location>
        <begin position="107"/>
        <end position="126"/>
    </location>
</feature>
<feature type="transmembrane region" description="Helical" evidence="10">
    <location>
        <begin position="79"/>
        <end position="101"/>
    </location>
</feature>
<dbReference type="InterPro" id="IPR039859">
    <property type="entry name" value="PFA4/ZDH16/20/ERF2-like"/>
</dbReference>
<comment type="domain">
    <text evidence="10">The DHHC domain is required for palmitoyltransferase activity.</text>
</comment>
<gene>
    <name evidence="12" type="ORF">K470DRAFT_283715</name>
</gene>
<dbReference type="GO" id="GO:0005794">
    <property type="term" value="C:Golgi apparatus"/>
    <property type="evidence" value="ECO:0007669"/>
    <property type="project" value="TreeGrafter"/>
</dbReference>
<evidence type="ECO:0000256" key="8">
    <source>
        <dbReference type="ARBA" id="ARBA00023315"/>
    </source>
</evidence>
<keyword evidence="3 10" id="KW-0812">Transmembrane</keyword>
<feature type="transmembrane region" description="Helical" evidence="10">
    <location>
        <begin position="200"/>
        <end position="223"/>
    </location>
</feature>
<evidence type="ECO:0000256" key="4">
    <source>
        <dbReference type="ARBA" id="ARBA00022989"/>
    </source>
</evidence>
<organism evidence="12 13">
    <name type="scientific">Piedraia hortae CBS 480.64</name>
    <dbReference type="NCBI Taxonomy" id="1314780"/>
    <lineage>
        <taxon>Eukaryota</taxon>
        <taxon>Fungi</taxon>
        <taxon>Dikarya</taxon>
        <taxon>Ascomycota</taxon>
        <taxon>Pezizomycotina</taxon>
        <taxon>Dothideomycetes</taxon>
        <taxon>Dothideomycetidae</taxon>
        <taxon>Capnodiales</taxon>
        <taxon>Piedraiaceae</taxon>
        <taxon>Piedraia</taxon>
    </lineage>
</organism>
<dbReference type="EC" id="2.3.1.225" evidence="10"/>
<keyword evidence="8 10" id="KW-0012">Acyltransferase</keyword>
<keyword evidence="13" id="KW-1185">Reference proteome</keyword>
<evidence type="ECO:0000256" key="5">
    <source>
        <dbReference type="ARBA" id="ARBA00023136"/>
    </source>
</evidence>
<sequence length="380" mass="42709">MESFNGMLLAVVGISALTFIALFGQLPALTKSPIGWMYRMLCIHVPGGMKAADRRISGGAVAARLSRLNEYLFYEKNPIVLIVFLFVLTGSSLLFLCHGPSLLPWHLLLPVPILLGLPYYFTYLCVTDRKHMIVPKNHEARIKDYPFDHLLYRPGVVCSTCNLIKPARSKHCSFCRGCVAKCDHHCPWINNCVGRGNHRYFLALLLSLTTLQAYGAYLSWYILKPYYNPLQGVSWLSAEYWDDLGWNFVELMDQGGLSIAGVGMLAAFTAPLPLALLLYHLYLIWAGMTTNESQKWADWRDDMSDGCVWKSDRETLKGRSGYDAPCKSGAEGDQVIIRTCDGQPPKGEEALWKQIWSLKDVDNLYDLGGWNNLLATLQGQ</sequence>
<evidence type="ECO:0000256" key="6">
    <source>
        <dbReference type="ARBA" id="ARBA00023139"/>
    </source>
</evidence>
<evidence type="ECO:0000256" key="9">
    <source>
        <dbReference type="ARBA" id="ARBA00048048"/>
    </source>
</evidence>
<accession>A0A6A7BQZ6</accession>
<dbReference type="GO" id="GO:0005783">
    <property type="term" value="C:endoplasmic reticulum"/>
    <property type="evidence" value="ECO:0007669"/>
    <property type="project" value="TreeGrafter"/>
</dbReference>
<feature type="transmembrane region" description="Helical" evidence="10">
    <location>
        <begin position="6"/>
        <end position="30"/>
    </location>
</feature>
<keyword evidence="7" id="KW-0449">Lipoprotein</keyword>
<proteinExistence type="inferred from homology"/>
<dbReference type="GO" id="GO:0016020">
    <property type="term" value="C:membrane"/>
    <property type="evidence" value="ECO:0007669"/>
    <property type="project" value="UniProtKB-SubCell"/>
</dbReference>
<dbReference type="PANTHER" id="PTHR22883:SF480">
    <property type="entry name" value="PALMITOYLTRANSFERASE SWF1"/>
    <property type="match status" value="1"/>
</dbReference>
<dbReference type="Proteomes" id="UP000799421">
    <property type="component" value="Unassembled WGS sequence"/>
</dbReference>
<dbReference type="InterPro" id="IPR001594">
    <property type="entry name" value="Palmitoyltrfase_DHHC"/>
</dbReference>
<comment type="similarity">
    <text evidence="10">Belongs to the DHHC palmitoyltransferase family.</text>
</comment>
<evidence type="ECO:0000256" key="7">
    <source>
        <dbReference type="ARBA" id="ARBA00023288"/>
    </source>
</evidence>
<protein>
    <recommendedName>
        <fullName evidence="10">Palmitoyltransferase</fullName>
        <ecNumber evidence="10">2.3.1.225</ecNumber>
    </recommendedName>
</protein>
<dbReference type="EMBL" id="MU006034">
    <property type="protein sequence ID" value="KAF2857634.1"/>
    <property type="molecule type" value="Genomic_DNA"/>
</dbReference>
<evidence type="ECO:0000259" key="11">
    <source>
        <dbReference type="Pfam" id="PF01529"/>
    </source>
</evidence>
<evidence type="ECO:0000313" key="12">
    <source>
        <dbReference type="EMBL" id="KAF2857634.1"/>
    </source>
</evidence>
<evidence type="ECO:0000256" key="2">
    <source>
        <dbReference type="ARBA" id="ARBA00022679"/>
    </source>
</evidence>